<organism evidence="2 3">
    <name type="scientific">Halanaerobium salsuginis</name>
    <dbReference type="NCBI Taxonomy" id="29563"/>
    <lineage>
        <taxon>Bacteria</taxon>
        <taxon>Bacillati</taxon>
        <taxon>Bacillota</taxon>
        <taxon>Clostridia</taxon>
        <taxon>Halanaerobiales</taxon>
        <taxon>Halanaerobiaceae</taxon>
        <taxon>Halanaerobium</taxon>
    </lineage>
</organism>
<name>A0A1I4MLP3_9FIRM</name>
<accession>A0A1I4MLP3</accession>
<evidence type="ECO:0000259" key="1">
    <source>
        <dbReference type="Pfam" id="PF13936"/>
    </source>
</evidence>
<proteinExistence type="predicted"/>
<evidence type="ECO:0000313" key="3">
    <source>
        <dbReference type="Proteomes" id="UP000199006"/>
    </source>
</evidence>
<dbReference type="AlphaFoldDB" id="A0A1I4MLP3"/>
<reference evidence="2 3" key="1">
    <citation type="submission" date="2016-10" db="EMBL/GenBank/DDBJ databases">
        <authorList>
            <person name="de Groot N.N."/>
        </authorList>
    </citation>
    <scope>NUCLEOTIDE SEQUENCE [LARGE SCALE GENOMIC DNA]</scope>
    <source>
        <strain evidence="2 3">ATCC 51327</strain>
    </source>
</reference>
<sequence>MCQNNCNTKREKGEHLSYEDRVKIEHLYNQQDKNYTEIGKELNCHRTTVSREIKKGEIELKNSDWTYRKEYSSKRGQ</sequence>
<dbReference type="EMBL" id="FOTI01000056">
    <property type="protein sequence ID" value="SFM04003.1"/>
    <property type="molecule type" value="Genomic_DNA"/>
</dbReference>
<dbReference type="Gene3D" id="1.10.10.60">
    <property type="entry name" value="Homeodomain-like"/>
    <property type="match status" value="1"/>
</dbReference>
<gene>
    <name evidence="2" type="ORF">SAMN02983006_02640</name>
</gene>
<feature type="domain" description="Transposase IS30-like HTH" evidence="1">
    <location>
        <begin position="12"/>
        <end position="55"/>
    </location>
</feature>
<dbReference type="OrthoDB" id="9776104at2"/>
<feature type="non-terminal residue" evidence="2">
    <location>
        <position position="77"/>
    </location>
</feature>
<protein>
    <submittedName>
        <fullName evidence="2">Helix-turn-helix domain-containing protein</fullName>
    </submittedName>
</protein>
<dbReference type="InterPro" id="IPR025246">
    <property type="entry name" value="IS30-like_HTH"/>
</dbReference>
<dbReference type="Pfam" id="PF13936">
    <property type="entry name" value="HTH_38"/>
    <property type="match status" value="1"/>
</dbReference>
<dbReference type="Proteomes" id="UP000199006">
    <property type="component" value="Unassembled WGS sequence"/>
</dbReference>
<evidence type="ECO:0000313" key="2">
    <source>
        <dbReference type="EMBL" id="SFM04003.1"/>
    </source>
</evidence>
<dbReference type="RefSeq" id="WP_143070177.1">
    <property type="nucleotide sequence ID" value="NZ_FOTI01000056.1"/>
</dbReference>
<keyword evidence="3" id="KW-1185">Reference proteome</keyword>